<dbReference type="OrthoDB" id="539213at2759"/>
<sequence>MSTNKIIQCGEFVAYNLLRFLDGVDAINFIEAVDSSEQFGSIAEVFDHRFIILISTFCNHQRIRLPDIVWHYYRDVGEIDEENFCVIPERYSFFIQPSERLYIHPCFSLEGFLKLCEVYQTPLFKCYSRLLSWNSVYYNAGFALLDYEWYSQTVGSKRTLNGHEKSLFKIQKTLAKIENGNEYQNMTFVHTVEEFKLNLTVRFSSALWLEAIDFSKFIIVGGCVLNSLCKLPFHDTKDQDINLIYYINSLSDFEVTVQRDKIISTFPFLQALATRSFIVYNLYGESPKHLCTRISKYCNRGFDLLLPIGFDGDLKSMMKQEDIPFYRIESKKYIDDEGEVHTSTTETYRGFMYNVDTFRLQEKFMLNVCPKLLEYK</sequence>
<accession>A0A815EFM5</accession>
<dbReference type="Proteomes" id="UP000663852">
    <property type="component" value="Unassembled WGS sequence"/>
</dbReference>
<dbReference type="AlphaFoldDB" id="A0A815EFM5"/>
<dbReference type="Proteomes" id="UP000663828">
    <property type="component" value="Unassembled WGS sequence"/>
</dbReference>
<evidence type="ECO:0000313" key="3">
    <source>
        <dbReference type="Proteomes" id="UP000663828"/>
    </source>
</evidence>
<keyword evidence="3" id="KW-1185">Reference proteome</keyword>
<evidence type="ECO:0000313" key="4">
    <source>
        <dbReference type="Proteomes" id="UP000663852"/>
    </source>
</evidence>
<gene>
    <name evidence="2" type="ORF">EDS130_LOCUS31154</name>
    <name evidence="1" type="ORF">XAT740_LOCUS6840</name>
</gene>
<dbReference type="EMBL" id="CAJNOJ010000225">
    <property type="protein sequence ID" value="CAF1311219.1"/>
    <property type="molecule type" value="Genomic_DNA"/>
</dbReference>
<reference evidence="2" key="1">
    <citation type="submission" date="2021-02" db="EMBL/GenBank/DDBJ databases">
        <authorList>
            <person name="Nowell W R."/>
        </authorList>
    </citation>
    <scope>NUCLEOTIDE SEQUENCE</scope>
</reference>
<dbReference type="EMBL" id="CAJNOR010000315">
    <property type="protein sequence ID" value="CAF0877870.1"/>
    <property type="molecule type" value="Genomic_DNA"/>
</dbReference>
<proteinExistence type="predicted"/>
<protein>
    <submittedName>
        <fullName evidence="2">Uncharacterized protein</fullName>
    </submittedName>
</protein>
<comment type="caution">
    <text evidence="2">The sequence shown here is derived from an EMBL/GenBank/DDBJ whole genome shotgun (WGS) entry which is preliminary data.</text>
</comment>
<evidence type="ECO:0000313" key="2">
    <source>
        <dbReference type="EMBL" id="CAF1311219.1"/>
    </source>
</evidence>
<name>A0A815EFM5_ADIRI</name>
<evidence type="ECO:0000313" key="1">
    <source>
        <dbReference type="EMBL" id="CAF0877870.1"/>
    </source>
</evidence>
<organism evidence="2 4">
    <name type="scientific">Adineta ricciae</name>
    <name type="common">Rotifer</name>
    <dbReference type="NCBI Taxonomy" id="249248"/>
    <lineage>
        <taxon>Eukaryota</taxon>
        <taxon>Metazoa</taxon>
        <taxon>Spiralia</taxon>
        <taxon>Gnathifera</taxon>
        <taxon>Rotifera</taxon>
        <taxon>Eurotatoria</taxon>
        <taxon>Bdelloidea</taxon>
        <taxon>Adinetida</taxon>
        <taxon>Adinetidae</taxon>
        <taxon>Adineta</taxon>
    </lineage>
</organism>